<reference evidence="2 3" key="1">
    <citation type="submission" date="2019-08" db="EMBL/GenBank/DDBJ databases">
        <title>In-depth cultivation of the pig gut microbiome towards novel bacterial diversity and tailored functional studies.</title>
        <authorList>
            <person name="Wylensek D."/>
            <person name="Hitch T.C.A."/>
            <person name="Clavel T."/>
        </authorList>
    </citation>
    <scope>NUCLEOTIDE SEQUENCE [LARGE SCALE GENOMIC DNA]</scope>
    <source>
        <strain evidence="2 3">BBE-744-WT-12</strain>
    </source>
</reference>
<dbReference type="RefSeq" id="WP_154419577.1">
    <property type="nucleotide sequence ID" value="NZ_CALXOB010000002.1"/>
</dbReference>
<proteinExistence type="predicted"/>
<dbReference type="InterPro" id="IPR050312">
    <property type="entry name" value="IolE/XylAMocC-like"/>
</dbReference>
<name>A0A844G7Y5_9BACT</name>
<keyword evidence="3" id="KW-1185">Reference proteome</keyword>
<feature type="domain" description="Xylose isomerase-like TIM barrel" evidence="1">
    <location>
        <begin position="25"/>
        <end position="225"/>
    </location>
</feature>
<evidence type="ECO:0000313" key="3">
    <source>
        <dbReference type="Proteomes" id="UP000435649"/>
    </source>
</evidence>
<dbReference type="InterPro" id="IPR036237">
    <property type="entry name" value="Xyl_isomerase-like_sf"/>
</dbReference>
<organism evidence="2 3">
    <name type="scientific">Victivallis lenta</name>
    <dbReference type="NCBI Taxonomy" id="2606640"/>
    <lineage>
        <taxon>Bacteria</taxon>
        <taxon>Pseudomonadati</taxon>
        <taxon>Lentisphaerota</taxon>
        <taxon>Lentisphaeria</taxon>
        <taxon>Victivallales</taxon>
        <taxon>Victivallaceae</taxon>
        <taxon>Victivallis</taxon>
    </lineage>
</organism>
<evidence type="ECO:0000313" key="2">
    <source>
        <dbReference type="EMBL" id="MST98671.1"/>
    </source>
</evidence>
<dbReference type="EMBL" id="VUNS01000022">
    <property type="protein sequence ID" value="MST98671.1"/>
    <property type="molecule type" value="Genomic_DNA"/>
</dbReference>
<protein>
    <submittedName>
        <fullName evidence="2">Sugar phosphate isomerase/epimerase</fullName>
    </submittedName>
</protein>
<dbReference type="PANTHER" id="PTHR12110">
    <property type="entry name" value="HYDROXYPYRUVATE ISOMERASE"/>
    <property type="match status" value="1"/>
</dbReference>
<dbReference type="InterPro" id="IPR013022">
    <property type="entry name" value="Xyl_isomerase-like_TIM-brl"/>
</dbReference>
<comment type="caution">
    <text evidence="2">The sequence shown here is derived from an EMBL/GenBank/DDBJ whole genome shotgun (WGS) entry which is preliminary data.</text>
</comment>
<gene>
    <name evidence="2" type="ORF">FYJ85_16655</name>
</gene>
<dbReference type="GO" id="GO:0016853">
    <property type="term" value="F:isomerase activity"/>
    <property type="evidence" value="ECO:0007669"/>
    <property type="project" value="UniProtKB-KW"/>
</dbReference>
<evidence type="ECO:0000259" key="1">
    <source>
        <dbReference type="Pfam" id="PF01261"/>
    </source>
</evidence>
<dbReference type="Gene3D" id="3.20.20.150">
    <property type="entry name" value="Divalent-metal-dependent TIM barrel enzymes"/>
    <property type="match status" value="1"/>
</dbReference>
<keyword evidence="2" id="KW-0413">Isomerase</keyword>
<sequence>MFQAAVQLYSFRDQCAKDFVDVLKLVSIIGFKGVEPAGFYDLKPAEFRKIVNDLGMEVCSAHGPWCRSEEQIPEIVDTLGELGLSTCVCGFGPNEFRDMDAIRRTAEMTSVWQEKLEKQGITLFQHNHAFEFDLVDGRPAYDIYAELCPKMKFEIDCYWSANHGKADPVEVMKRYRERTILIHMKDGVLDPDIPLIPLGSGKLPIPAILAEADPKLVKWVIVELDNCAIDIYRGIKKSYQYLTKNGLCIGNR</sequence>
<dbReference type="AlphaFoldDB" id="A0A844G7Y5"/>
<accession>A0A844G7Y5</accession>
<dbReference type="Pfam" id="PF01261">
    <property type="entry name" value="AP_endonuc_2"/>
    <property type="match status" value="1"/>
</dbReference>
<dbReference type="Proteomes" id="UP000435649">
    <property type="component" value="Unassembled WGS sequence"/>
</dbReference>
<dbReference type="PANTHER" id="PTHR12110:SF41">
    <property type="entry name" value="INOSOSE DEHYDRATASE"/>
    <property type="match status" value="1"/>
</dbReference>
<dbReference type="SUPFAM" id="SSF51658">
    <property type="entry name" value="Xylose isomerase-like"/>
    <property type="match status" value="1"/>
</dbReference>